<dbReference type="RefSeq" id="WP_154440778.1">
    <property type="nucleotide sequence ID" value="NZ_VUNQ01000025.1"/>
</dbReference>
<dbReference type="InterPro" id="IPR029465">
    <property type="entry name" value="ATPgrasp_TupA"/>
</dbReference>
<comment type="caution">
    <text evidence="1">The sequence shown here is derived from an EMBL/GenBank/DDBJ whole genome shotgun (WGS) entry which is preliminary data.</text>
</comment>
<name>A0A6N7XKM3_9FIRM</name>
<sequence>MLKIKSNIKKTFEKSNFTHGLYLSLKRIYRQCLLIIPDEIFAKYRYYKRTGKKLNLTNPKTFNEKLWWLKLNNKDPLLTNCSDKVKVRKYVEECGLGHILNEIYGVYDNANDIDFDNLENAFIKTNHGSGTNIIWDKNRQFDKQKFRNIFNKALEHNYYLESREWNYKNIEPKIIVERILEDKENKSLIDYRFLCFNGVVKIIFVDIETAAEDGSHSPHAKRNVYDRSFNYLNIKVKREPFEKSLVSKPDNFNKMVEYAEILSKPFPFCRVDLYNINEEIYFGEITFYPGGATQIVEPEEWELKMGEWIDLKNEKIILENE</sequence>
<gene>
    <name evidence="1" type="ORF">FYJ83_11655</name>
</gene>
<accession>A0A6N7XKM3</accession>
<organism evidence="1 2">
    <name type="scientific">Tissierella pigra</name>
    <dbReference type="NCBI Taxonomy" id="2607614"/>
    <lineage>
        <taxon>Bacteria</taxon>
        <taxon>Bacillati</taxon>
        <taxon>Bacillota</taxon>
        <taxon>Tissierellia</taxon>
        <taxon>Tissierellales</taxon>
        <taxon>Tissierellaceae</taxon>
        <taxon>Tissierella</taxon>
    </lineage>
</organism>
<evidence type="ECO:0000313" key="2">
    <source>
        <dbReference type="Proteomes" id="UP000469523"/>
    </source>
</evidence>
<dbReference type="GO" id="GO:0016874">
    <property type="term" value="F:ligase activity"/>
    <property type="evidence" value="ECO:0007669"/>
    <property type="project" value="UniProtKB-KW"/>
</dbReference>
<keyword evidence="2" id="KW-1185">Reference proteome</keyword>
<dbReference type="Pfam" id="PF14305">
    <property type="entry name" value="ATPgrasp_TupA"/>
    <property type="match status" value="1"/>
</dbReference>
<reference evidence="1 2" key="1">
    <citation type="submission" date="2019-09" db="EMBL/GenBank/DDBJ databases">
        <title>In-depth cultivation of the pig gut microbiome towards novel bacterial diversity and tailored functional studies.</title>
        <authorList>
            <person name="Wylensek D."/>
            <person name="Hitch T.C.A."/>
            <person name="Clavel T."/>
        </authorList>
    </citation>
    <scope>NUCLEOTIDE SEQUENCE [LARGE SCALE GENOMIC DNA]</scope>
    <source>
        <strain evidence="1 2">WCA3-693-APC-4?</strain>
    </source>
</reference>
<dbReference type="EMBL" id="VUNQ01000025">
    <property type="protein sequence ID" value="MSU02126.1"/>
    <property type="molecule type" value="Genomic_DNA"/>
</dbReference>
<evidence type="ECO:0000313" key="1">
    <source>
        <dbReference type="EMBL" id="MSU02126.1"/>
    </source>
</evidence>
<proteinExistence type="predicted"/>
<keyword evidence="1" id="KW-0436">Ligase</keyword>
<dbReference type="Proteomes" id="UP000469523">
    <property type="component" value="Unassembled WGS sequence"/>
</dbReference>
<dbReference type="AlphaFoldDB" id="A0A6N7XKM3"/>
<protein>
    <submittedName>
        <fullName evidence="1">Carboxylate--amine ligase</fullName>
    </submittedName>
</protein>